<evidence type="ECO:0000313" key="2">
    <source>
        <dbReference type="EMBL" id="ETO36518.1"/>
    </source>
</evidence>
<protein>
    <submittedName>
        <fullName evidence="2">Uncharacterized protein</fullName>
    </submittedName>
</protein>
<keyword evidence="3" id="KW-1185">Reference proteome</keyword>
<comment type="caution">
    <text evidence="2">The sequence shown here is derived from an EMBL/GenBank/DDBJ whole genome shotgun (WGS) entry which is preliminary data.</text>
</comment>
<dbReference type="EMBL" id="ASPP01000586">
    <property type="protein sequence ID" value="ETO36518.1"/>
    <property type="molecule type" value="Genomic_DNA"/>
</dbReference>
<evidence type="ECO:0000256" key="1">
    <source>
        <dbReference type="SAM" id="Phobius"/>
    </source>
</evidence>
<dbReference type="SUPFAM" id="SSF52540">
    <property type="entry name" value="P-loop containing nucleoside triphosphate hydrolases"/>
    <property type="match status" value="1"/>
</dbReference>
<sequence length="557" mass="64008">MQRPRIFQQMTADTTESIAERSFQSKTVPGMEASALFPPLNGRSNAFKFAGYSFGTILLIVLGPIVLWPVADVYILPWVLCKSLERTPKHKTQIWGREHEIEQISEMRKRPANNVSFFFLCAYTYMPVCIHVHAYLLTYRCKDKIWVNVFCKQIWILSGVTNSGKTALLQKMESDKHGIIYIDLRHFFDGNAFVFEMIDALYNEKKTGGIGRFVGTYVKLFTFVTSLMAQSDQQITAMLYFHAMLNHLRAGIRRYNSKYGLLPSLSSRVTDTHSDGLPLIVFDHFEALGEAYNRCDSSKNREMLSFIMYSLGQFATSLCHDQGLAHVLFVGDELFTINKEARGFQLHEQRAFNPTEHLQSFLKYLSSDSSDGIHIYIHIYMYTGVDHKSAVNAMLSMWQSTFGWDQQNKEKYECLVSNANKLIRALGTKPVNIDNCVRTIAKYFMQIDAKERSILRFNGIVDDFISKHEQAQHSKLWPLKSNAQAFFKSLKKDRKMDWSTAVTKYFPEDKDLSLLLHLIRNGVIHRVHGTNLARTDDELRQRLLHGTDSVVYLEATA</sequence>
<evidence type="ECO:0000313" key="3">
    <source>
        <dbReference type="Proteomes" id="UP000023152"/>
    </source>
</evidence>
<dbReference type="AlphaFoldDB" id="X6PEI4"/>
<proteinExistence type="predicted"/>
<keyword evidence="1" id="KW-0472">Membrane</keyword>
<dbReference type="Proteomes" id="UP000023152">
    <property type="component" value="Unassembled WGS sequence"/>
</dbReference>
<name>X6PEI4_RETFI</name>
<gene>
    <name evidence="2" type="ORF">RFI_00541</name>
</gene>
<keyword evidence="1" id="KW-1133">Transmembrane helix</keyword>
<accession>X6PEI4</accession>
<feature type="transmembrane region" description="Helical" evidence="1">
    <location>
        <begin position="115"/>
        <end position="137"/>
    </location>
</feature>
<dbReference type="InterPro" id="IPR027417">
    <property type="entry name" value="P-loop_NTPase"/>
</dbReference>
<keyword evidence="1" id="KW-0812">Transmembrane</keyword>
<reference evidence="2 3" key="1">
    <citation type="journal article" date="2013" name="Curr. Biol.">
        <title>The Genome of the Foraminiferan Reticulomyxa filosa.</title>
        <authorList>
            <person name="Glockner G."/>
            <person name="Hulsmann N."/>
            <person name="Schleicher M."/>
            <person name="Noegel A.A."/>
            <person name="Eichinger L."/>
            <person name="Gallinger C."/>
            <person name="Pawlowski J."/>
            <person name="Sierra R."/>
            <person name="Euteneuer U."/>
            <person name="Pillet L."/>
            <person name="Moustafa A."/>
            <person name="Platzer M."/>
            <person name="Groth M."/>
            <person name="Szafranski K."/>
            <person name="Schliwa M."/>
        </authorList>
    </citation>
    <scope>NUCLEOTIDE SEQUENCE [LARGE SCALE GENOMIC DNA]</scope>
</reference>
<organism evidence="2 3">
    <name type="scientific">Reticulomyxa filosa</name>
    <dbReference type="NCBI Taxonomy" id="46433"/>
    <lineage>
        <taxon>Eukaryota</taxon>
        <taxon>Sar</taxon>
        <taxon>Rhizaria</taxon>
        <taxon>Retaria</taxon>
        <taxon>Foraminifera</taxon>
        <taxon>Monothalamids</taxon>
        <taxon>Reticulomyxidae</taxon>
        <taxon>Reticulomyxa</taxon>
    </lineage>
</organism>
<feature type="transmembrane region" description="Helical" evidence="1">
    <location>
        <begin position="49"/>
        <end position="70"/>
    </location>
</feature>